<feature type="region of interest" description="Disordered" evidence="1">
    <location>
        <begin position="377"/>
        <end position="400"/>
    </location>
</feature>
<evidence type="ECO:0000256" key="1">
    <source>
        <dbReference type="SAM" id="MobiDB-lite"/>
    </source>
</evidence>
<organism evidence="2 3">
    <name type="scientific">Cadophora malorum</name>
    <dbReference type="NCBI Taxonomy" id="108018"/>
    <lineage>
        <taxon>Eukaryota</taxon>
        <taxon>Fungi</taxon>
        <taxon>Dikarya</taxon>
        <taxon>Ascomycota</taxon>
        <taxon>Pezizomycotina</taxon>
        <taxon>Leotiomycetes</taxon>
        <taxon>Helotiales</taxon>
        <taxon>Ploettnerulaceae</taxon>
        <taxon>Cadophora</taxon>
    </lineage>
</organism>
<name>A0A8H7W614_9HELO</name>
<evidence type="ECO:0000313" key="3">
    <source>
        <dbReference type="Proteomes" id="UP000664132"/>
    </source>
</evidence>
<protein>
    <recommendedName>
        <fullName evidence="4">NACHT domain-containing protein</fullName>
    </recommendedName>
</protein>
<gene>
    <name evidence="2" type="ORF">IFR04_014702</name>
</gene>
<reference evidence="2" key="1">
    <citation type="submission" date="2021-02" db="EMBL/GenBank/DDBJ databases">
        <title>Genome sequence Cadophora malorum strain M34.</title>
        <authorList>
            <person name="Stefanovic E."/>
            <person name="Vu D."/>
            <person name="Scully C."/>
            <person name="Dijksterhuis J."/>
            <person name="Roader J."/>
            <person name="Houbraken J."/>
        </authorList>
    </citation>
    <scope>NUCLEOTIDE SEQUENCE</scope>
    <source>
        <strain evidence="2">M34</strain>
    </source>
</reference>
<accession>A0A8H7W614</accession>
<keyword evidence="3" id="KW-1185">Reference proteome</keyword>
<dbReference type="EMBL" id="JAFJYH010000405">
    <property type="protein sequence ID" value="KAG4412154.1"/>
    <property type="molecule type" value="Genomic_DNA"/>
</dbReference>
<dbReference type="OrthoDB" id="443402at2759"/>
<proteinExistence type="predicted"/>
<evidence type="ECO:0008006" key="4">
    <source>
        <dbReference type="Google" id="ProtNLM"/>
    </source>
</evidence>
<sequence length="400" mass="45480">MLMAAFRRLTSQQEVNCKLFFLIDGLDEFDGDHELLAEFWNDISRKVVPNSKSSVKLCVSSRPYVVFQENFEGHPNLKLQELTIHDITLFVRDRFRTNGAYKKLVVRQTTASNELIPAIVSKADGVFLWAVFDPWWSMLRSKGLLAYQLLAEQAESVDERLEIICPEMLDGRALDVDNLLKQYDGSVDLLAVYGNWYDRMEGDDSPSGIRSPLLACALVLNFLQYVALRLMKYRKQNPEVGKKAATFMHRYLKDIRMRGLDMAMMLVKQGADVNVLDKKDSNVTVWGSMLADRLQINGFNPIIDLDPILPQFISTALARGADPNVSIGWQEKSLAEVVQHKTFPHYPAEAKQLQEDIKKAVKNPKRGSNFVEIEGMQSGSESATTIQQPMMPKQKRLRPH</sequence>
<dbReference type="Proteomes" id="UP000664132">
    <property type="component" value="Unassembled WGS sequence"/>
</dbReference>
<dbReference type="PANTHER" id="PTHR10039:SF5">
    <property type="entry name" value="NACHT DOMAIN-CONTAINING PROTEIN"/>
    <property type="match status" value="1"/>
</dbReference>
<feature type="compositionally biased region" description="Polar residues" evidence="1">
    <location>
        <begin position="377"/>
        <end position="388"/>
    </location>
</feature>
<evidence type="ECO:0000313" key="2">
    <source>
        <dbReference type="EMBL" id="KAG4412154.1"/>
    </source>
</evidence>
<dbReference type="AlphaFoldDB" id="A0A8H7W614"/>
<comment type="caution">
    <text evidence="2">The sequence shown here is derived from an EMBL/GenBank/DDBJ whole genome shotgun (WGS) entry which is preliminary data.</text>
</comment>
<dbReference type="PANTHER" id="PTHR10039">
    <property type="entry name" value="AMELOGENIN"/>
    <property type="match status" value="1"/>
</dbReference>